<sequence length="119" mass="13606">MIMVNTNFLVDPLTDSEPKFAVGQIVQHVHFGYRGVIVAADGHCKADPSWYFSNQSQPKRDQPWYHVLVDQTAECTYPAEENLVADESGLPVEHPLLSVYFFPFKNGHYKRNKVLWPAD</sequence>
<gene>
    <name evidence="3" type="primary">hspQ</name>
    <name evidence="3" type="ORF">V22_31690</name>
</gene>
<evidence type="ECO:0000259" key="2">
    <source>
        <dbReference type="SMART" id="SM00992"/>
    </source>
</evidence>
<dbReference type="InterPro" id="IPR053189">
    <property type="entry name" value="Clp_protease_adapter_ClpF"/>
</dbReference>
<dbReference type="GO" id="GO:0003677">
    <property type="term" value="F:DNA binding"/>
    <property type="evidence" value="ECO:0007669"/>
    <property type="project" value="UniProtKB-UniRule"/>
</dbReference>
<accession>A0A517TBZ5</accession>
<dbReference type="AlphaFoldDB" id="A0A517TBZ5"/>
<keyword evidence="4" id="KW-1185">Reference proteome</keyword>
<dbReference type="Pfam" id="PF08755">
    <property type="entry name" value="YccV-like"/>
    <property type="match status" value="1"/>
</dbReference>
<dbReference type="EMBL" id="CP036316">
    <property type="protein sequence ID" value="QDT65906.1"/>
    <property type="molecule type" value="Genomic_DNA"/>
</dbReference>
<dbReference type="KEGG" id="chya:V22_31690"/>
<keyword evidence="3" id="KW-0346">Stress response</keyword>
<dbReference type="Proteomes" id="UP000319976">
    <property type="component" value="Chromosome"/>
</dbReference>
<dbReference type="SMART" id="SM00992">
    <property type="entry name" value="YccV-like"/>
    <property type="match status" value="1"/>
</dbReference>
<feature type="domain" description="Hemimethylated DNA-binding" evidence="2">
    <location>
        <begin position="17"/>
        <end position="112"/>
    </location>
</feature>
<dbReference type="SUPFAM" id="SSF141255">
    <property type="entry name" value="YccV-like"/>
    <property type="match status" value="1"/>
</dbReference>
<dbReference type="InterPro" id="IPR036623">
    <property type="entry name" value="Hemimethylated_DNA-bd_sf"/>
</dbReference>
<reference evidence="3 4" key="1">
    <citation type="submission" date="2019-02" db="EMBL/GenBank/DDBJ databases">
        <title>Deep-cultivation of Planctomycetes and their phenomic and genomic characterization uncovers novel biology.</title>
        <authorList>
            <person name="Wiegand S."/>
            <person name="Jogler M."/>
            <person name="Boedeker C."/>
            <person name="Pinto D."/>
            <person name="Vollmers J."/>
            <person name="Rivas-Marin E."/>
            <person name="Kohn T."/>
            <person name="Peeters S.H."/>
            <person name="Heuer A."/>
            <person name="Rast P."/>
            <person name="Oberbeckmann S."/>
            <person name="Bunk B."/>
            <person name="Jeske O."/>
            <person name="Meyerdierks A."/>
            <person name="Storesund J.E."/>
            <person name="Kallscheuer N."/>
            <person name="Luecker S."/>
            <person name="Lage O.M."/>
            <person name="Pohl T."/>
            <person name="Merkel B.J."/>
            <person name="Hornburger P."/>
            <person name="Mueller R.-W."/>
            <person name="Bruemmer F."/>
            <person name="Labrenz M."/>
            <person name="Spormann A.M."/>
            <person name="Op den Camp H."/>
            <person name="Overmann J."/>
            <person name="Amann R."/>
            <person name="Jetten M.S.M."/>
            <person name="Mascher T."/>
            <person name="Medema M.H."/>
            <person name="Devos D.P."/>
            <person name="Kaster A.-K."/>
            <person name="Ovreas L."/>
            <person name="Rohde M."/>
            <person name="Galperin M.Y."/>
            <person name="Jogler C."/>
        </authorList>
    </citation>
    <scope>NUCLEOTIDE SEQUENCE [LARGE SCALE GENOMIC DNA]</scope>
    <source>
        <strain evidence="3 4">V22</strain>
    </source>
</reference>
<dbReference type="InterPro" id="IPR011722">
    <property type="entry name" value="Hemimethylated_DNA-bd_dom"/>
</dbReference>
<dbReference type="Gene3D" id="2.30.30.390">
    <property type="entry name" value="Hemimethylated DNA-binding domain"/>
    <property type="match status" value="1"/>
</dbReference>
<proteinExistence type="predicted"/>
<evidence type="ECO:0000313" key="4">
    <source>
        <dbReference type="Proteomes" id="UP000319976"/>
    </source>
</evidence>
<name>A0A517TBZ5_9PLAN</name>
<organism evidence="3 4">
    <name type="scientific">Calycomorphotria hydatis</name>
    <dbReference type="NCBI Taxonomy" id="2528027"/>
    <lineage>
        <taxon>Bacteria</taxon>
        <taxon>Pseudomonadati</taxon>
        <taxon>Planctomycetota</taxon>
        <taxon>Planctomycetia</taxon>
        <taxon>Planctomycetales</taxon>
        <taxon>Planctomycetaceae</taxon>
        <taxon>Calycomorphotria</taxon>
    </lineage>
</organism>
<evidence type="ECO:0000313" key="3">
    <source>
        <dbReference type="EMBL" id="QDT65906.1"/>
    </source>
</evidence>
<dbReference type="NCBIfam" id="TIGR02097">
    <property type="entry name" value="yccV"/>
    <property type="match status" value="1"/>
</dbReference>
<dbReference type="PANTHER" id="PTHR48439:SF1">
    <property type="entry name" value="HEMIMETHYLATED DNA-BINDING DOMAIN-CONTAINING PROTEIN"/>
    <property type="match status" value="1"/>
</dbReference>
<protein>
    <recommendedName>
        <fullName evidence="1">Heat shock protein HspQ</fullName>
    </recommendedName>
</protein>
<dbReference type="PANTHER" id="PTHR48439">
    <property type="entry name" value="HEMIMETHYLATED DNA-BINDING DOMAIN-CONTAINING PROTEIN"/>
    <property type="match status" value="1"/>
</dbReference>
<evidence type="ECO:0000256" key="1">
    <source>
        <dbReference type="NCBIfam" id="TIGR02097"/>
    </source>
</evidence>